<gene>
    <name evidence="2" type="ORF">DPMN_085810</name>
</gene>
<comment type="caution">
    <text evidence="2">The sequence shown here is derived from an EMBL/GenBank/DDBJ whole genome shotgun (WGS) entry which is preliminary data.</text>
</comment>
<dbReference type="Proteomes" id="UP000828390">
    <property type="component" value="Unassembled WGS sequence"/>
</dbReference>
<organism evidence="2 3">
    <name type="scientific">Dreissena polymorpha</name>
    <name type="common">Zebra mussel</name>
    <name type="synonym">Mytilus polymorpha</name>
    <dbReference type="NCBI Taxonomy" id="45954"/>
    <lineage>
        <taxon>Eukaryota</taxon>
        <taxon>Metazoa</taxon>
        <taxon>Spiralia</taxon>
        <taxon>Lophotrochozoa</taxon>
        <taxon>Mollusca</taxon>
        <taxon>Bivalvia</taxon>
        <taxon>Autobranchia</taxon>
        <taxon>Heteroconchia</taxon>
        <taxon>Euheterodonta</taxon>
        <taxon>Imparidentia</taxon>
        <taxon>Neoheterodontei</taxon>
        <taxon>Myida</taxon>
        <taxon>Dreissenoidea</taxon>
        <taxon>Dreissenidae</taxon>
        <taxon>Dreissena</taxon>
    </lineage>
</organism>
<evidence type="ECO:0000313" key="3">
    <source>
        <dbReference type="Proteomes" id="UP000828390"/>
    </source>
</evidence>
<feature type="compositionally biased region" description="Polar residues" evidence="1">
    <location>
        <begin position="1"/>
        <end position="15"/>
    </location>
</feature>
<keyword evidence="3" id="KW-1185">Reference proteome</keyword>
<name>A0A9D3YGF4_DREPO</name>
<proteinExistence type="predicted"/>
<evidence type="ECO:0000256" key="1">
    <source>
        <dbReference type="SAM" id="MobiDB-lite"/>
    </source>
</evidence>
<feature type="region of interest" description="Disordered" evidence="1">
    <location>
        <begin position="41"/>
        <end position="63"/>
    </location>
</feature>
<feature type="region of interest" description="Disordered" evidence="1">
    <location>
        <begin position="1"/>
        <end position="22"/>
    </location>
</feature>
<sequence>MAQPMDSMTQYQNANREVRKKMNETKESWIEEHCNTIGKEITTGCSKNASSPPQRTVSPRHLL</sequence>
<dbReference type="EMBL" id="JAIWYP010000016">
    <property type="protein sequence ID" value="KAH3698291.1"/>
    <property type="molecule type" value="Genomic_DNA"/>
</dbReference>
<protein>
    <submittedName>
        <fullName evidence="2">Uncharacterized protein</fullName>
    </submittedName>
</protein>
<reference evidence="2" key="1">
    <citation type="journal article" date="2019" name="bioRxiv">
        <title>The Genome of the Zebra Mussel, Dreissena polymorpha: A Resource for Invasive Species Research.</title>
        <authorList>
            <person name="McCartney M.A."/>
            <person name="Auch B."/>
            <person name="Kono T."/>
            <person name="Mallez S."/>
            <person name="Zhang Y."/>
            <person name="Obille A."/>
            <person name="Becker A."/>
            <person name="Abrahante J.E."/>
            <person name="Garbe J."/>
            <person name="Badalamenti J.P."/>
            <person name="Herman A."/>
            <person name="Mangelson H."/>
            <person name="Liachko I."/>
            <person name="Sullivan S."/>
            <person name="Sone E.D."/>
            <person name="Koren S."/>
            <person name="Silverstein K.A.T."/>
            <person name="Beckman K.B."/>
            <person name="Gohl D.M."/>
        </authorList>
    </citation>
    <scope>NUCLEOTIDE SEQUENCE</scope>
    <source>
        <strain evidence="2">Duluth1</strain>
        <tissue evidence="2">Whole animal</tissue>
    </source>
</reference>
<reference evidence="2" key="2">
    <citation type="submission" date="2020-11" db="EMBL/GenBank/DDBJ databases">
        <authorList>
            <person name="McCartney M.A."/>
            <person name="Auch B."/>
            <person name="Kono T."/>
            <person name="Mallez S."/>
            <person name="Becker A."/>
            <person name="Gohl D.M."/>
            <person name="Silverstein K.A.T."/>
            <person name="Koren S."/>
            <person name="Bechman K.B."/>
            <person name="Herman A."/>
            <person name="Abrahante J.E."/>
            <person name="Garbe J."/>
        </authorList>
    </citation>
    <scope>NUCLEOTIDE SEQUENCE</scope>
    <source>
        <strain evidence="2">Duluth1</strain>
        <tissue evidence="2">Whole animal</tissue>
    </source>
</reference>
<accession>A0A9D3YGF4</accession>
<dbReference type="AlphaFoldDB" id="A0A9D3YGF4"/>
<evidence type="ECO:0000313" key="2">
    <source>
        <dbReference type="EMBL" id="KAH3698291.1"/>
    </source>
</evidence>
<feature type="compositionally biased region" description="Polar residues" evidence="1">
    <location>
        <begin position="43"/>
        <end position="57"/>
    </location>
</feature>